<evidence type="ECO:0000256" key="1">
    <source>
        <dbReference type="ARBA" id="ARBA00022614"/>
    </source>
</evidence>
<evidence type="ECO:0000256" key="2">
    <source>
        <dbReference type="ARBA" id="ARBA00022729"/>
    </source>
</evidence>
<sequence length="282" mass="32265">MVLKFLFLIVTVGYYANVESGHVPGREGKCEFINESNSMLGNVYSCKIKNAVLHKDEKFTITGPHPSKGRRDMGVKFVEFSSSNISRIPNQVFRKFPNLEYLSMNGVGLRIFNELPHATELKVLLANNNQITKFDANTFEYAKALMILSFRKNQISTIDAKTFINLSHLEDLYLSDNKIAALHMNTFNPLISLQILSLSGNQLQSIDLELFQSNRQLREVLLYDNKLKAIHPQAFSNMESLFNLELHGNECIDIDSRIDEDDFQEKINNDLKSCFEKYPAKE</sequence>
<dbReference type="InterPro" id="IPR050328">
    <property type="entry name" value="Dev_Immune_Receptor"/>
</dbReference>
<dbReference type="PANTHER" id="PTHR24373:SF275">
    <property type="entry name" value="TIR DOMAIN-CONTAINING PROTEIN"/>
    <property type="match status" value="1"/>
</dbReference>
<keyword evidence="2 4" id="KW-0732">Signal</keyword>
<feature type="chain" id="PRO_5040123381" evidence="4">
    <location>
        <begin position="21"/>
        <end position="282"/>
    </location>
</feature>
<dbReference type="AlphaFoldDB" id="A0A9N9S1V3"/>
<protein>
    <submittedName>
        <fullName evidence="5">Uncharacterized protein</fullName>
    </submittedName>
</protein>
<dbReference type="PROSITE" id="PS51450">
    <property type="entry name" value="LRR"/>
    <property type="match status" value="1"/>
</dbReference>
<dbReference type="EMBL" id="OU895879">
    <property type="protein sequence ID" value="CAG9807335.1"/>
    <property type="molecule type" value="Genomic_DNA"/>
</dbReference>
<dbReference type="OrthoDB" id="676979at2759"/>
<name>A0A9N9S1V3_9DIPT</name>
<feature type="signal peptide" evidence="4">
    <location>
        <begin position="1"/>
        <end position="20"/>
    </location>
</feature>
<reference evidence="5" key="1">
    <citation type="submission" date="2022-01" db="EMBL/GenBank/DDBJ databases">
        <authorList>
            <person name="King R."/>
        </authorList>
    </citation>
    <scope>NUCLEOTIDE SEQUENCE</scope>
</reference>
<dbReference type="InterPro" id="IPR032675">
    <property type="entry name" value="LRR_dom_sf"/>
</dbReference>
<gene>
    <name evidence="5" type="ORF">CHIRRI_LOCUS10184</name>
</gene>
<evidence type="ECO:0000256" key="3">
    <source>
        <dbReference type="ARBA" id="ARBA00022737"/>
    </source>
</evidence>
<accession>A0A9N9S1V3</accession>
<reference evidence="5" key="2">
    <citation type="submission" date="2022-10" db="EMBL/GenBank/DDBJ databases">
        <authorList>
            <consortium name="ENA_rothamsted_submissions"/>
            <consortium name="culmorum"/>
            <person name="King R."/>
        </authorList>
    </citation>
    <scope>NUCLEOTIDE SEQUENCE</scope>
</reference>
<keyword evidence="1" id="KW-0433">Leucine-rich repeat</keyword>
<keyword evidence="6" id="KW-1185">Reference proteome</keyword>
<dbReference type="Pfam" id="PF13855">
    <property type="entry name" value="LRR_8"/>
    <property type="match status" value="2"/>
</dbReference>
<dbReference type="PANTHER" id="PTHR24373">
    <property type="entry name" value="SLIT RELATED LEUCINE-RICH REPEAT NEURONAL PROTEIN"/>
    <property type="match status" value="1"/>
</dbReference>
<dbReference type="SMART" id="SM00369">
    <property type="entry name" value="LRR_TYP"/>
    <property type="match status" value="4"/>
</dbReference>
<proteinExistence type="predicted"/>
<dbReference type="Gene3D" id="3.80.10.10">
    <property type="entry name" value="Ribonuclease Inhibitor"/>
    <property type="match status" value="1"/>
</dbReference>
<dbReference type="InterPro" id="IPR003591">
    <property type="entry name" value="Leu-rich_rpt_typical-subtyp"/>
</dbReference>
<dbReference type="Proteomes" id="UP001153620">
    <property type="component" value="Chromosome 3"/>
</dbReference>
<dbReference type="SUPFAM" id="SSF52058">
    <property type="entry name" value="L domain-like"/>
    <property type="match status" value="1"/>
</dbReference>
<organism evidence="5 6">
    <name type="scientific">Chironomus riparius</name>
    <dbReference type="NCBI Taxonomy" id="315576"/>
    <lineage>
        <taxon>Eukaryota</taxon>
        <taxon>Metazoa</taxon>
        <taxon>Ecdysozoa</taxon>
        <taxon>Arthropoda</taxon>
        <taxon>Hexapoda</taxon>
        <taxon>Insecta</taxon>
        <taxon>Pterygota</taxon>
        <taxon>Neoptera</taxon>
        <taxon>Endopterygota</taxon>
        <taxon>Diptera</taxon>
        <taxon>Nematocera</taxon>
        <taxon>Chironomoidea</taxon>
        <taxon>Chironomidae</taxon>
        <taxon>Chironominae</taxon>
        <taxon>Chironomus</taxon>
    </lineage>
</organism>
<dbReference type="InterPro" id="IPR001611">
    <property type="entry name" value="Leu-rich_rpt"/>
</dbReference>
<keyword evidence="3" id="KW-0677">Repeat</keyword>
<evidence type="ECO:0000313" key="6">
    <source>
        <dbReference type="Proteomes" id="UP001153620"/>
    </source>
</evidence>
<evidence type="ECO:0000313" key="5">
    <source>
        <dbReference type="EMBL" id="CAG9807335.1"/>
    </source>
</evidence>
<evidence type="ECO:0000256" key="4">
    <source>
        <dbReference type="SAM" id="SignalP"/>
    </source>
</evidence>